<organism evidence="3 4">
    <name type="scientific">Streptomyces varsoviensis</name>
    <dbReference type="NCBI Taxonomy" id="67373"/>
    <lineage>
        <taxon>Bacteria</taxon>
        <taxon>Bacillati</taxon>
        <taxon>Actinomycetota</taxon>
        <taxon>Actinomycetes</taxon>
        <taxon>Kitasatosporales</taxon>
        <taxon>Streptomycetaceae</taxon>
        <taxon>Streptomyces</taxon>
    </lineage>
</organism>
<dbReference type="InterPro" id="IPR032830">
    <property type="entry name" value="XPB/Ssl2_N"/>
</dbReference>
<dbReference type="Pfam" id="PF13280">
    <property type="entry name" value="WYL"/>
    <property type="match status" value="1"/>
</dbReference>
<dbReference type="Pfam" id="PF13625">
    <property type="entry name" value="Helicase_C_3"/>
    <property type="match status" value="1"/>
</dbReference>
<evidence type="ECO:0000313" key="4">
    <source>
        <dbReference type="Proteomes" id="UP000037020"/>
    </source>
</evidence>
<comment type="caution">
    <text evidence="3">The sequence shown here is derived from an EMBL/GenBank/DDBJ whole genome shotgun (WGS) entry which is preliminary data.</text>
</comment>
<reference evidence="3 4" key="1">
    <citation type="submission" date="2015-07" db="EMBL/GenBank/DDBJ databases">
        <authorList>
            <person name="Ju K.-S."/>
            <person name="Doroghazi J.R."/>
            <person name="Metcalf W.W."/>
        </authorList>
    </citation>
    <scope>NUCLEOTIDE SEQUENCE [LARGE SCALE GENOMIC DNA]</scope>
    <source>
        <strain evidence="3 4">NRRL B-3589</strain>
    </source>
</reference>
<evidence type="ECO:0008006" key="5">
    <source>
        <dbReference type="Google" id="ProtNLM"/>
    </source>
</evidence>
<dbReference type="PROSITE" id="PS52050">
    <property type="entry name" value="WYL"/>
    <property type="match status" value="1"/>
</dbReference>
<protein>
    <recommendedName>
        <fullName evidence="5">Helicase XPB/Ssl2 N-terminal domain-containing protein</fullName>
    </recommendedName>
</protein>
<dbReference type="InterPro" id="IPR026881">
    <property type="entry name" value="WYL_dom"/>
</dbReference>
<evidence type="ECO:0000313" key="3">
    <source>
        <dbReference type="EMBL" id="KOG90002.1"/>
    </source>
</evidence>
<keyword evidence="4" id="KW-1185">Reference proteome</keyword>
<name>A0ABR5J991_9ACTN</name>
<evidence type="ECO:0000259" key="2">
    <source>
        <dbReference type="Pfam" id="PF13625"/>
    </source>
</evidence>
<proteinExistence type="predicted"/>
<sequence length="818" mass="85150">MCIRDRGRVLGERADSAAPPEPCSLGEVASRLQRPASVGRVLPRLTLPCLQVAEALVALGPAERGELEELLGVAGAKGPEGSEGAQETEGARELGEVLEALGGQALVWPDGDGLWCAAEPLRLVWRAPLGFVASLDTLLADRGTEELRRMLVTLGVPSPGSTKRQRLSALVGHLRDPQRVLSLVAGAPAAARELLERLAAGGGELHLPPHEYGSRPGARWALERGLLVPDPHRYEHICMPVEVTLALRGTAWHAPFDPLPPPVSTTPVGPADVDREASAAATAFTAHATSVLAVCAAAPPALLKSGAGGVGARELSRIGKAARCDDTLVRLALETAYGAGLVAPDGGEVAMTDGYDAWAAQEPAEQFAALLRAWIQSPRTPTRSRGDDGKTLPALAGAPPCDCCVWARDGLLVAARLAPGEGVERSAELGTLIGWYRPYAVDHGQGPAPYAGDHGQGSAPYAALIREAELLGVIARGALSRLGAAARDDNSTGLATVCRELLPAAAKTAHFGADLTAVVTGTPSARLAALLDATAGREAGGTASVWRFGADTVGRALDSGRTAEAIAADLAAVAVGALPQPLTYLIHDTARGHGRVRVATAPCVIHGAEPALLAELAAHRRLAGLGLRQVAPTVLLSRTALDKTLDALRSAGYAPVAEAADGAVRIDKPRRRRATVPEPSPRLVPLAASESPFLVVRQGEAPPDASGVDLTALAAKLLAAPPVAPVPDPQNGVPYATDVEEITATYARLLPLTDVRQLSHAISEGRAVTIEYVAASGNRTVRTISEIDFDPPYLYAWCHLRDDERVFALSRIHGVMPA</sequence>
<dbReference type="Proteomes" id="UP000037020">
    <property type="component" value="Unassembled WGS sequence"/>
</dbReference>
<accession>A0ABR5J991</accession>
<dbReference type="EMBL" id="LGUT01000939">
    <property type="protein sequence ID" value="KOG90002.1"/>
    <property type="molecule type" value="Genomic_DNA"/>
</dbReference>
<feature type="domain" description="Helicase XPB/Ssl2 N-terminal" evidence="2">
    <location>
        <begin position="513"/>
        <end position="631"/>
    </location>
</feature>
<feature type="domain" description="WYL" evidence="1">
    <location>
        <begin position="756"/>
        <end position="815"/>
    </location>
</feature>
<gene>
    <name evidence="3" type="ORF">ADK38_11150</name>
</gene>
<evidence type="ECO:0000259" key="1">
    <source>
        <dbReference type="Pfam" id="PF13280"/>
    </source>
</evidence>